<comment type="caution">
    <text evidence="2">The sequence shown here is derived from an EMBL/GenBank/DDBJ whole genome shotgun (WGS) entry which is preliminary data.</text>
</comment>
<dbReference type="Gene3D" id="1.20.58.840">
    <property type="match status" value="1"/>
</dbReference>
<dbReference type="InterPro" id="IPR002575">
    <property type="entry name" value="Aminoglycoside_PTrfase"/>
</dbReference>
<accession>A0A511TFI6</accession>
<dbReference type="AlphaFoldDB" id="A0A511TFI6"/>
<proteinExistence type="predicted"/>
<dbReference type="InterPro" id="IPR011009">
    <property type="entry name" value="Kinase-like_dom_sf"/>
</dbReference>
<evidence type="ECO:0000313" key="3">
    <source>
        <dbReference type="EMBL" id="SEU38565.1"/>
    </source>
</evidence>
<keyword evidence="4" id="KW-1185">Reference proteome</keyword>
<dbReference type="STRING" id="1334629.MFUL124B02_10290"/>
<dbReference type="GO" id="GO:0016740">
    <property type="term" value="F:transferase activity"/>
    <property type="evidence" value="ECO:0007669"/>
    <property type="project" value="UniProtKB-KW"/>
</dbReference>
<name>A0A511TFI6_MYXFU</name>
<evidence type="ECO:0000313" key="5">
    <source>
        <dbReference type="Proteomes" id="UP000321514"/>
    </source>
</evidence>
<sequence length="334" mass="36566">MTARPDAWPDEERCARVLHEHHGLEISALEPLTAGLDSDARVLKVTTRRGAPWFLKLRRRWSDARLRLAWHLHHREGVREVSAPMSSLSGELAPRAEDVAWTLYPFIDAPSGFERPPDAEHWKRLGQALRRIHEARLPPELHAALPAPDAPPLQAVRARHEAMLEGALTTAATAPLVDAWTRHAGRIATVLQRAAVLAGSARGAGDEVVPCHADLHAGNLLVGDDALTVVDWDSATRGPREVDLMFIGAGVGGIGGRDEEVAAFMAGYGDVPVDRRRLCACRHERIVVDLLELSDLLLGEGGDASERALWLGYFTAQFDEDNVVARAEQSWATL</sequence>
<dbReference type="Proteomes" id="UP000183760">
    <property type="component" value="Unassembled WGS sequence"/>
</dbReference>
<organism evidence="2 5">
    <name type="scientific">Myxococcus fulvus</name>
    <dbReference type="NCBI Taxonomy" id="33"/>
    <lineage>
        <taxon>Bacteria</taxon>
        <taxon>Pseudomonadati</taxon>
        <taxon>Myxococcota</taxon>
        <taxon>Myxococcia</taxon>
        <taxon>Myxococcales</taxon>
        <taxon>Cystobacterineae</taxon>
        <taxon>Myxococcaceae</taxon>
        <taxon>Myxococcus</taxon>
    </lineage>
</organism>
<evidence type="ECO:0000313" key="4">
    <source>
        <dbReference type="Proteomes" id="UP000183760"/>
    </source>
</evidence>
<dbReference type="Pfam" id="PF01636">
    <property type="entry name" value="APH"/>
    <property type="match status" value="1"/>
</dbReference>
<dbReference type="SUPFAM" id="SSF56112">
    <property type="entry name" value="Protein kinase-like (PK-like)"/>
    <property type="match status" value="1"/>
</dbReference>
<dbReference type="EMBL" id="BJXR01000072">
    <property type="protein sequence ID" value="GEN12924.1"/>
    <property type="molecule type" value="Genomic_DNA"/>
</dbReference>
<dbReference type="RefSeq" id="WP_170300560.1">
    <property type="nucleotide sequence ID" value="NZ_BJXR01000072.1"/>
</dbReference>
<dbReference type="EMBL" id="FOIB01000013">
    <property type="protein sequence ID" value="SEU38565.1"/>
    <property type="molecule type" value="Genomic_DNA"/>
</dbReference>
<feature type="domain" description="Aminoglycoside phosphotransferase" evidence="1">
    <location>
        <begin position="33"/>
        <end position="278"/>
    </location>
</feature>
<reference evidence="2 5" key="2">
    <citation type="submission" date="2019-07" db="EMBL/GenBank/DDBJ databases">
        <title>Whole genome shotgun sequence of Myxococcus fulvus NBRC 100333.</title>
        <authorList>
            <person name="Hosoyama A."/>
            <person name="Uohara A."/>
            <person name="Ohji S."/>
            <person name="Ichikawa N."/>
        </authorList>
    </citation>
    <scope>NUCLEOTIDE SEQUENCE [LARGE SCALE GENOMIC DNA]</scope>
    <source>
        <strain evidence="2 5">NBRC 100333</strain>
    </source>
</reference>
<dbReference type="Proteomes" id="UP000321514">
    <property type="component" value="Unassembled WGS sequence"/>
</dbReference>
<reference evidence="3 4" key="1">
    <citation type="submission" date="2016-10" db="EMBL/GenBank/DDBJ databases">
        <authorList>
            <person name="Varghese N."/>
            <person name="Submissions S."/>
        </authorList>
    </citation>
    <scope>NUCLEOTIDE SEQUENCE [LARGE SCALE GENOMIC DNA]</scope>
    <source>
        <strain evidence="3 4">DSM 16525</strain>
    </source>
</reference>
<evidence type="ECO:0000259" key="1">
    <source>
        <dbReference type="Pfam" id="PF01636"/>
    </source>
</evidence>
<dbReference type="Gene3D" id="1.10.510.10">
    <property type="entry name" value="Transferase(Phosphotransferase) domain 1"/>
    <property type="match status" value="1"/>
</dbReference>
<keyword evidence="2" id="KW-0808">Transferase</keyword>
<gene>
    <name evidence="2" type="ORF">MFU01_79610</name>
    <name evidence="3" type="ORF">SAMN05443572_113112</name>
</gene>
<dbReference type="Gene3D" id="3.30.200.20">
    <property type="entry name" value="Phosphorylase Kinase, domain 1"/>
    <property type="match status" value="1"/>
</dbReference>
<evidence type="ECO:0000313" key="2">
    <source>
        <dbReference type="EMBL" id="GEN12924.1"/>
    </source>
</evidence>
<protein>
    <submittedName>
        <fullName evidence="2">Spectinomycin phosphotransferase</fullName>
    </submittedName>
</protein>